<dbReference type="EMBL" id="CP001291">
    <property type="protein sequence ID" value="ACK73604.1"/>
    <property type="molecule type" value="Genomic_DNA"/>
</dbReference>
<evidence type="ECO:0000313" key="2">
    <source>
        <dbReference type="EMBL" id="ACK73604.1"/>
    </source>
</evidence>
<dbReference type="SUPFAM" id="SSF55729">
    <property type="entry name" value="Acyl-CoA N-acyltransferases (Nat)"/>
    <property type="match status" value="1"/>
</dbReference>
<feature type="domain" description="N-acetyltransferase" evidence="1">
    <location>
        <begin position="5"/>
        <end position="166"/>
    </location>
</feature>
<dbReference type="OrthoDB" id="452315at2"/>
<dbReference type="GO" id="GO:0016747">
    <property type="term" value="F:acyltransferase activity, transferring groups other than amino-acyl groups"/>
    <property type="evidence" value="ECO:0007669"/>
    <property type="project" value="InterPro"/>
</dbReference>
<dbReference type="AlphaFoldDB" id="B7KIB7"/>
<dbReference type="InterPro" id="IPR051531">
    <property type="entry name" value="N-acetyltransferase"/>
</dbReference>
<dbReference type="Pfam" id="PF13302">
    <property type="entry name" value="Acetyltransf_3"/>
    <property type="match status" value="1"/>
</dbReference>
<dbReference type="Proteomes" id="UP000002384">
    <property type="component" value="Chromosome"/>
</dbReference>
<accession>B7KIB7</accession>
<dbReference type="HOGENOM" id="CLU_013985_28_0_3"/>
<proteinExistence type="predicted"/>
<evidence type="ECO:0000259" key="1">
    <source>
        <dbReference type="PROSITE" id="PS51186"/>
    </source>
</evidence>
<keyword evidence="3" id="KW-1185">Reference proteome</keyword>
<evidence type="ECO:0000313" key="3">
    <source>
        <dbReference type="Proteomes" id="UP000002384"/>
    </source>
</evidence>
<dbReference type="Gene3D" id="3.40.630.30">
    <property type="match status" value="1"/>
</dbReference>
<dbReference type="PANTHER" id="PTHR43792:SF13">
    <property type="entry name" value="ACETYLTRANSFERASE"/>
    <property type="match status" value="1"/>
</dbReference>
<reference evidence="3" key="1">
    <citation type="journal article" date="2011" name="MBio">
        <title>Novel metabolic attributes of the genus Cyanothece, comprising a group of unicellular nitrogen-fixing Cyanobacteria.</title>
        <authorList>
            <person name="Bandyopadhyay A."/>
            <person name="Elvitigala T."/>
            <person name="Welsh E."/>
            <person name="Stockel J."/>
            <person name="Liberton M."/>
            <person name="Min H."/>
            <person name="Sherman L.A."/>
            <person name="Pakrasi H.B."/>
        </authorList>
    </citation>
    <scope>NUCLEOTIDE SEQUENCE [LARGE SCALE GENOMIC DNA]</scope>
    <source>
        <strain evidence="3">PCC 7424</strain>
    </source>
</reference>
<protein>
    <submittedName>
        <fullName evidence="2">GCN5-related N-acetyltransferase</fullName>
    </submittedName>
</protein>
<gene>
    <name evidence="2" type="ordered locus">PCC7424_5256</name>
</gene>
<dbReference type="RefSeq" id="WP_015957182.1">
    <property type="nucleotide sequence ID" value="NC_011729.1"/>
</dbReference>
<dbReference type="STRING" id="65393.PCC7424_5256"/>
<dbReference type="PANTHER" id="PTHR43792">
    <property type="entry name" value="GNAT FAMILY, PUTATIVE (AFU_ORTHOLOGUE AFUA_3G00765)-RELATED-RELATED"/>
    <property type="match status" value="1"/>
</dbReference>
<dbReference type="eggNOG" id="COG1670">
    <property type="taxonomic scope" value="Bacteria"/>
</dbReference>
<dbReference type="InterPro" id="IPR000182">
    <property type="entry name" value="GNAT_dom"/>
</dbReference>
<dbReference type="KEGG" id="cyc:PCC7424_5256"/>
<keyword evidence="2" id="KW-0808">Transferase</keyword>
<organism evidence="2 3">
    <name type="scientific">Gloeothece citriformis (strain PCC 7424)</name>
    <name type="common">Cyanothece sp. (strain PCC 7424)</name>
    <dbReference type="NCBI Taxonomy" id="65393"/>
    <lineage>
        <taxon>Bacteria</taxon>
        <taxon>Bacillati</taxon>
        <taxon>Cyanobacteriota</taxon>
        <taxon>Cyanophyceae</taxon>
        <taxon>Oscillatoriophycideae</taxon>
        <taxon>Chroococcales</taxon>
        <taxon>Aphanothecaceae</taxon>
        <taxon>Gloeothece</taxon>
        <taxon>Gloeothece citriformis</taxon>
    </lineage>
</organism>
<sequence length="166" mass="19093">MEQVLLVEPCTIQHLETLLLGREVFFQQLGMAIADDYELSPKILDFSRKKLLDKTVFPCWWTHLFILNKTRTVIGIGGYKGNPDLEGMVEIGYSIAGSYQNQGLGKQAAKILIDRAFQNPTIKLVRAHTLRDDNPSVRLLKRVGMKKVTEVEDPKYGQVWRWEIYK</sequence>
<dbReference type="InterPro" id="IPR016181">
    <property type="entry name" value="Acyl_CoA_acyltransferase"/>
</dbReference>
<name>B7KIB7_GLOC7</name>
<dbReference type="PROSITE" id="PS51186">
    <property type="entry name" value="GNAT"/>
    <property type="match status" value="1"/>
</dbReference>